<reference evidence="2 3" key="1">
    <citation type="submission" date="2020-04" db="EMBL/GenBank/DDBJ databases">
        <title>Gordonia sp. nov. TBRC 11910.</title>
        <authorList>
            <person name="Suriyachadkun C."/>
        </authorList>
    </citation>
    <scope>NUCLEOTIDE SEQUENCE [LARGE SCALE GENOMIC DNA]</scope>
    <source>
        <strain evidence="2 3">TBRC 11910</strain>
    </source>
</reference>
<dbReference type="PANTHER" id="PTHR34853:SF1">
    <property type="entry name" value="LIPASE 5"/>
    <property type="match status" value="1"/>
</dbReference>
<sequence>MVRRVVSVIFLTCALVIGGVVAAPAAQAAPPSSDPFYTYSGNLSNKSAGQILKQRPSRFVAAGLTVPVDSTQLMYRSVGNLGQPIAGVTTVLRPRGNRPTKIISYHMAYDALGSGCDPSYTLQGYQPTPISRVEQSLIGSYVARGYTVVVPDYEGLHEQWTIARQEGKLALDGIRAAETFLRLPASTPVALLGYSGGSVPTQFAAEFAPTYAPELAIKGAAGGGLPVNLAHNLSYVSGSQSWAGVIPAVVEAYRRTYNLDVSKFLSPKGMSLIAQVRNKCIASFASKYPGLTDAQMVKAPYTSLLQVAVVRDLIADNVMGTLGLPRIPMFLGVGQINGQIGDGVMITADVRNLAAQYCRQGARVHFTRYAGQSHGGAFPLFEADADRFITARLDGRPTLGCNVG</sequence>
<comment type="caution">
    <text evidence="2">The sequence shown here is derived from an EMBL/GenBank/DDBJ whole genome shotgun (WGS) entry which is preliminary data.</text>
</comment>
<dbReference type="AlphaFoldDB" id="A0A848KYI0"/>
<dbReference type="InterPro" id="IPR029058">
    <property type="entry name" value="AB_hydrolase_fold"/>
</dbReference>
<proteinExistence type="predicted"/>
<keyword evidence="3" id="KW-1185">Reference proteome</keyword>
<gene>
    <name evidence="2" type="ORF">HH308_09625</name>
</gene>
<feature type="chain" id="PRO_5039026715" evidence="1">
    <location>
        <begin position="29"/>
        <end position="404"/>
    </location>
</feature>
<dbReference type="GO" id="GO:0004806">
    <property type="term" value="F:triacylglycerol lipase activity"/>
    <property type="evidence" value="ECO:0007669"/>
    <property type="project" value="InterPro"/>
</dbReference>
<dbReference type="GO" id="GO:0016042">
    <property type="term" value="P:lipid catabolic process"/>
    <property type="evidence" value="ECO:0007669"/>
    <property type="project" value="InterPro"/>
</dbReference>
<evidence type="ECO:0000256" key="1">
    <source>
        <dbReference type="SAM" id="SignalP"/>
    </source>
</evidence>
<evidence type="ECO:0000313" key="2">
    <source>
        <dbReference type="EMBL" id="NMO01473.1"/>
    </source>
</evidence>
<dbReference type="Gene3D" id="3.40.50.1820">
    <property type="entry name" value="alpha/beta hydrolase"/>
    <property type="match status" value="1"/>
</dbReference>
<keyword evidence="1" id="KW-0732">Signal</keyword>
<dbReference type="Gene3D" id="1.10.260.130">
    <property type="match status" value="1"/>
</dbReference>
<dbReference type="PIRSF" id="PIRSF029171">
    <property type="entry name" value="Esterase_LipA"/>
    <property type="match status" value="1"/>
</dbReference>
<organism evidence="2 3">
    <name type="scientific">Gordonia asplenii</name>
    <dbReference type="NCBI Taxonomy" id="2725283"/>
    <lineage>
        <taxon>Bacteria</taxon>
        <taxon>Bacillati</taxon>
        <taxon>Actinomycetota</taxon>
        <taxon>Actinomycetes</taxon>
        <taxon>Mycobacteriales</taxon>
        <taxon>Gordoniaceae</taxon>
        <taxon>Gordonia</taxon>
    </lineage>
</organism>
<dbReference type="Pfam" id="PF03583">
    <property type="entry name" value="LIP"/>
    <property type="match status" value="1"/>
</dbReference>
<feature type="signal peptide" evidence="1">
    <location>
        <begin position="1"/>
        <end position="28"/>
    </location>
</feature>
<evidence type="ECO:0000313" key="3">
    <source>
        <dbReference type="Proteomes" id="UP000550729"/>
    </source>
</evidence>
<dbReference type="PANTHER" id="PTHR34853">
    <property type="match status" value="1"/>
</dbReference>
<protein>
    <submittedName>
        <fullName evidence="2">Lipase</fullName>
    </submittedName>
</protein>
<dbReference type="SUPFAM" id="SSF53474">
    <property type="entry name" value="alpha/beta-Hydrolases"/>
    <property type="match status" value="1"/>
</dbReference>
<dbReference type="Proteomes" id="UP000550729">
    <property type="component" value="Unassembled WGS sequence"/>
</dbReference>
<accession>A0A848KYI0</accession>
<dbReference type="InterPro" id="IPR005152">
    <property type="entry name" value="Lipase_secreted"/>
</dbReference>
<name>A0A848KYI0_9ACTN</name>
<dbReference type="EMBL" id="JABBNB010000008">
    <property type="protein sequence ID" value="NMO01473.1"/>
    <property type="molecule type" value="Genomic_DNA"/>
</dbReference>